<evidence type="ECO:0000256" key="2">
    <source>
        <dbReference type="ARBA" id="ARBA00023125"/>
    </source>
</evidence>
<keyword evidence="2" id="KW-0238">DNA-binding</keyword>
<sequence>MSDSEHKNNKNNKGGNEDEIASKLISIAYKRFYVDVKQNTRGRFIKIAEMGANHKSRVVLSMSAASALVDKLEGYLTFHDSTPEDPKREETADLMSDVLNFESRRYYLDLKENSRGRFLRLAQTSPLPRPTRSQVAIPIVGLKEVKECIADFISKFGEGFMDSQNDLMDSMTLKTELGKTFYFDANHNDRGSFLRVSEVKASSGFRTSITIPSSSLSEFRKVLNEVIEKLSVEKTDVEA</sequence>
<dbReference type="AlphaFoldDB" id="A0A8R1YXJ2"/>
<dbReference type="Proteomes" id="UP000005239">
    <property type="component" value="Unassembled WGS sequence"/>
</dbReference>
<name>A0A8R1YXJ2_PRIPA</name>
<gene>
    <name evidence="3" type="primary">WBGene00277132</name>
</gene>
<protein>
    <submittedName>
        <fullName evidence="3">Plp-1</fullName>
    </submittedName>
</protein>
<dbReference type="GO" id="GO:0000981">
    <property type="term" value="F:DNA-binding transcription factor activity, RNA polymerase II-specific"/>
    <property type="evidence" value="ECO:0000318"/>
    <property type="project" value="GO_Central"/>
</dbReference>
<proteinExistence type="inferred from homology"/>
<keyword evidence="4" id="KW-1185">Reference proteome</keyword>
<reference evidence="4" key="1">
    <citation type="journal article" date="2008" name="Nat. Genet.">
        <title>The Pristionchus pacificus genome provides a unique perspective on nematode lifestyle and parasitism.</title>
        <authorList>
            <person name="Dieterich C."/>
            <person name="Clifton S.W."/>
            <person name="Schuster L.N."/>
            <person name="Chinwalla A."/>
            <person name="Delehaunty K."/>
            <person name="Dinkelacker I."/>
            <person name="Fulton L."/>
            <person name="Fulton R."/>
            <person name="Godfrey J."/>
            <person name="Minx P."/>
            <person name="Mitreva M."/>
            <person name="Roeseler W."/>
            <person name="Tian H."/>
            <person name="Witte H."/>
            <person name="Yang S.P."/>
            <person name="Wilson R.K."/>
            <person name="Sommer R.J."/>
        </authorList>
    </citation>
    <scope>NUCLEOTIDE SEQUENCE [LARGE SCALE GENOMIC DNA]</scope>
    <source>
        <strain evidence="4">PS312</strain>
    </source>
</reference>
<dbReference type="PANTHER" id="PTHR12611:SF0">
    <property type="entry name" value="PURINE-RICH BINDING PROTEIN-ALPHA, ISOFORM B"/>
    <property type="match status" value="1"/>
</dbReference>
<dbReference type="GO" id="GO:0000977">
    <property type="term" value="F:RNA polymerase II transcription regulatory region sequence-specific DNA binding"/>
    <property type="evidence" value="ECO:0000318"/>
    <property type="project" value="GO_Central"/>
</dbReference>
<dbReference type="GO" id="GO:0005634">
    <property type="term" value="C:nucleus"/>
    <property type="evidence" value="ECO:0000318"/>
    <property type="project" value="GO_Central"/>
</dbReference>
<dbReference type="GO" id="GO:0006357">
    <property type="term" value="P:regulation of transcription by RNA polymerase II"/>
    <property type="evidence" value="ECO:0000318"/>
    <property type="project" value="GO_Central"/>
</dbReference>
<dbReference type="EnsemblMetazoa" id="PPA38763.1">
    <property type="protein sequence ID" value="PPA38763.1"/>
    <property type="gene ID" value="WBGene00277132"/>
</dbReference>
<dbReference type="Pfam" id="PF04845">
    <property type="entry name" value="PurA"/>
    <property type="match status" value="1"/>
</dbReference>
<dbReference type="SMART" id="SM00712">
    <property type="entry name" value="PUR"/>
    <property type="match status" value="3"/>
</dbReference>
<dbReference type="PANTHER" id="PTHR12611">
    <property type="entry name" value="PUR-TRANSCRIPTIONAL ACTIVATOR"/>
    <property type="match status" value="1"/>
</dbReference>
<accession>A0A8R1YXJ2</accession>
<comment type="similarity">
    <text evidence="1">Belongs to the PUR DNA-binding protein family.</text>
</comment>
<organism evidence="3 4">
    <name type="scientific">Pristionchus pacificus</name>
    <name type="common">Parasitic nematode worm</name>
    <dbReference type="NCBI Taxonomy" id="54126"/>
    <lineage>
        <taxon>Eukaryota</taxon>
        <taxon>Metazoa</taxon>
        <taxon>Ecdysozoa</taxon>
        <taxon>Nematoda</taxon>
        <taxon>Chromadorea</taxon>
        <taxon>Rhabditida</taxon>
        <taxon>Rhabditina</taxon>
        <taxon>Diplogasteromorpha</taxon>
        <taxon>Diplogasteroidea</taxon>
        <taxon>Neodiplogasteridae</taxon>
        <taxon>Pristionchus</taxon>
    </lineage>
</organism>
<dbReference type="Gene3D" id="3.10.450.700">
    <property type="match status" value="1"/>
</dbReference>
<evidence type="ECO:0000313" key="4">
    <source>
        <dbReference type="Proteomes" id="UP000005239"/>
    </source>
</evidence>
<evidence type="ECO:0000313" key="3">
    <source>
        <dbReference type="EnsemblMetazoa" id="PPA38763.1"/>
    </source>
</evidence>
<reference evidence="3" key="2">
    <citation type="submission" date="2022-06" db="UniProtKB">
        <authorList>
            <consortium name="EnsemblMetazoa"/>
        </authorList>
    </citation>
    <scope>IDENTIFICATION</scope>
    <source>
        <strain evidence="3">PS312</strain>
    </source>
</reference>
<dbReference type="GO" id="GO:0032422">
    <property type="term" value="F:purine-rich negative regulatory element binding"/>
    <property type="evidence" value="ECO:0000318"/>
    <property type="project" value="GO_Central"/>
</dbReference>
<dbReference type="FunFam" id="3.30.2450.30:FF:000003">
    <property type="entry name" value="Histone acetyltransferase"/>
    <property type="match status" value="1"/>
</dbReference>
<evidence type="ECO:0000256" key="1">
    <source>
        <dbReference type="ARBA" id="ARBA00009251"/>
    </source>
</evidence>
<dbReference type="InterPro" id="IPR006628">
    <property type="entry name" value="PUR-bd_fam"/>
</dbReference>
<dbReference type="Gene3D" id="3.30.2450.30">
    <property type="match status" value="1"/>
</dbReference>